<evidence type="ECO:0000313" key="2">
    <source>
        <dbReference type="Proteomes" id="UP000190989"/>
    </source>
</evidence>
<organism evidence="1 2">
    <name type="scientific">Novosphingobium mathurense</name>
    <dbReference type="NCBI Taxonomy" id="428990"/>
    <lineage>
        <taxon>Bacteria</taxon>
        <taxon>Pseudomonadati</taxon>
        <taxon>Pseudomonadota</taxon>
        <taxon>Alphaproteobacteria</taxon>
        <taxon>Sphingomonadales</taxon>
        <taxon>Sphingomonadaceae</taxon>
        <taxon>Novosphingobium</taxon>
    </lineage>
</organism>
<dbReference type="RefSeq" id="WP_079729301.1">
    <property type="nucleotide sequence ID" value="NZ_FVZE01000001.1"/>
</dbReference>
<proteinExistence type="predicted"/>
<keyword evidence="2" id="KW-1185">Reference proteome</keyword>
<sequence length="144" mass="16168">MDERVREFVNGVVDGVALNPAEVRDRVWHLFIDVDDERSRVALLSTYDAAMRVTVDHMNAEGEEVDGFLGAIATDKCAFVILESMVDDVFVDADEFDRIVDREVGAGRMHGREFIYHAKEAAKVVREQREAWWMQAGAGGATVH</sequence>
<dbReference type="EMBL" id="FVZE01000001">
    <property type="protein sequence ID" value="SLJ86858.1"/>
    <property type="molecule type" value="Genomic_DNA"/>
</dbReference>
<name>A0A1U6GTN1_9SPHN</name>
<protein>
    <submittedName>
        <fullName evidence="1">Uncharacterized protein</fullName>
    </submittedName>
</protein>
<reference evidence="2" key="1">
    <citation type="submission" date="2017-02" db="EMBL/GenBank/DDBJ databases">
        <authorList>
            <person name="Varghese N."/>
            <person name="Submissions S."/>
        </authorList>
    </citation>
    <scope>NUCLEOTIDE SEQUENCE [LARGE SCALE GENOMIC DNA]</scope>
    <source>
        <strain evidence="2">SM117</strain>
    </source>
</reference>
<evidence type="ECO:0000313" key="1">
    <source>
        <dbReference type="EMBL" id="SLJ86858.1"/>
    </source>
</evidence>
<dbReference type="Proteomes" id="UP000190989">
    <property type="component" value="Unassembled WGS sequence"/>
</dbReference>
<accession>A0A1U6GTN1</accession>
<gene>
    <name evidence="1" type="ORF">SAMN06295987_101389</name>
</gene>
<dbReference type="AlphaFoldDB" id="A0A1U6GTN1"/>